<dbReference type="KEGG" id="lgi:LOTGIDRAFT_163761"/>
<accession>V4BPU0</accession>
<feature type="coiled-coil region" evidence="1">
    <location>
        <begin position="163"/>
        <end position="220"/>
    </location>
</feature>
<evidence type="ECO:0000256" key="1">
    <source>
        <dbReference type="SAM" id="Coils"/>
    </source>
</evidence>
<organism evidence="2 3">
    <name type="scientific">Lottia gigantea</name>
    <name type="common">Giant owl limpet</name>
    <dbReference type="NCBI Taxonomy" id="225164"/>
    <lineage>
        <taxon>Eukaryota</taxon>
        <taxon>Metazoa</taxon>
        <taxon>Spiralia</taxon>
        <taxon>Lophotrochozoa</taxon>
        <taxon>Mollusca</taxon>
        <taxon>Gastropoda</taxon>
        <taxon>Patellogastropoda</taxon>
        <taxon>Lottioidea</taxon>
        <taxon>Lottiidae</taxon>
        <taxon>Lottia</taxon>
    </lineage>
</organism>
<evidence type="ECO:0000313" key="3">
    <source>
        <dbReference type="Proteomes" id="UP000030746"/>
    </source>
</evidence>
<dbReference type="Proteomes" id="UP000030746">
    <property type="component" value="Unassembled WGS sequence"/>
</dbReference>
<dbReference type="GeneID" id="20239525"/>
<protein>
    <submittedName>
        <fullName evidence="2">Uncharacterized protein</fullName>
    </submittedName>
</protein>
<proteinExistence type="predicted"/>
<evidence type="ECO:0000313" key="2">
    <source>
        <dbReference type="EMBL" id="ESO90874.1"/>
    </source>
</evidence>
<gene>
    <name evidence="2" type="ORF">LOTGIDRAFT_163761</name>
</gene>
<dbReference type="HOGENOM" id="CLU_023431_6_1_1"/>
<sequence>MSSCGHKLSGGLNHAILISNLKSPENDNDAIHKKYLIEQLNLIEVNKNHLNERIGDVKRFFKRQLNNKDFIDDTKLQQEVTSLKNFIQQQLVNVVDKTQLQTLDDKIAKQKIDLKQLIANINPGISEDKLTALESKLSDDSEIQKQIVAIQQQLINVVDKTQLQNLSSLISNLDDKITKQKIELIDISEDKLQRELTKFKTELQKELTNIQQNIDDSVIQQQITTINNLVLKQDKNIIALEKKFLKKESYYFNIPFRFLGFDNGSITDNIDKSKDYEYKTYGFTANIRLYSVPNYTILPKKIFDVNYPYIFKFRGKLTIEITFPIQVKVDSLFFRQNSISSNRQFNARKVLQFINGTKNVETKELEINDENNKVNHLYEIKTSGKYIDMFRMLIIPDNEKDEFTLSDFDMILETETPPSMNIIRNPEPEKKDISRYQFLRATDFEYVKLYFVDNDIFTSVDIHKSQQNQKFLIRDGVYVNISIYIEKPKFSVHLNKINDSKEQISLVTVRVNSKAALSEVHLI</sequence>
<name>V4BPU0_LOTGI</name>
<keyword evidence="3" id="KW-1185">Reference proteome</keyword>
<dbReference type="AlphaFoldDB" id="V4BPU0"/>
<reference evidence="2 3" key="1">
    <citation type="journal article" date="2013" name="Nature">
        <title>Insights into bilaterian evolution from three spiralian genomes.</title>
        <authorList>
            <person name="Simakov O."/>
            <person name="Marletaz F."/>
            <person name="Cho S.J."/>
            <person name="Edsinger-Gonzales E."/>
            <person name="Havlak P."/>
            <person name="Hellsten U."/>
            <person name="Kuo D.H."/>
            <person name="Larsson T."/>
            <person name="Lv J."/>
            <person name="Arendt D."/>
            <person name="Savage R."/>
            <person name="Osoegawa K."/>
            <person name="de Jong P."/>
            <person name="Grimwood J."/>
            <person name="Chapman J.A."/>
            <person name="Shapiro H."/>
            <person name="Aerts A."/>
            <person name="Otillar R.P."/>
            <person name="Terry A.Y."/>
            <person name="Boore J.L."/>
            <person name="Grigoriev I.V."/>
            <person name="Lindberg D.R."/>
            <person name="Seaver E.C."/>
            <person name="Weisblat D.A."/>
            <person name="Putnam N.H."/>
            <person name="Rokhsar D.S."/>
        </authorList>
    </citation>
    <scope>NUCLEOTIDE SEQUENCE [LARGE SCALE GENOMIC DNA]</scope>
</reference>
<dbReference type="EMBL" id="KB202325">
    <property type="protein sequence ID" value="ESO90874.1"/>
    <property type="molecule type" value="Genomic_DNA"/>
</dbReference>
<dbReference type="RefSeq" id="XP_009058524.1">
    <property type="nucleotide sequence ID" value="XM_009060276.1"/>
</dbReference>
<keyword evidence="1" id="KW-0175">Coiled coil</keyword>
<dbReference type="CTD" id="20239525"/>